<name>A0A5S3UPT4_9GAMM</name>
<reference evidence="1 2" key="1">
    <citation type="submission" date="2019-10" db="EMBL/GenBank/DDBJ databases">
        <title>Pseudoalteromonas rubra S4059.</title>
        <authorList>
            <person name="Paulsen S."/>
            <person name="Wang X."/>
        </authorList>
    </citation>
    <scope>NUCLEOTIDE SEQUENCE [LARGE SCALE GENOMIC DNA]</scope>
    <source>
        <strain evidence="1 2">S4059</strain>
    </source>
</reference>
<organism evidence="1 2">
    <name type="scientific">Pseudoalteromonas rubra</name>
    <dbReference type="NCBI Taxonomy" id="43658"/>
    <lineage>
        <taxon>Bacteria</taxon>
        <taxon>Pseudomonadati</taxon>
        <taxon>Pseudomonadota</taxon>
        <taxon>Gammaproteobacteria</taxon>
        <taxon>Alteromonadales</taxon>
        <taxon>Pseudoalteromonadaceae</taxon>
        <taxon>Pseudoalteromonas</taxon>
    </lineage>
</organism>
<gene>
    <name evidence="1" type="ORF">CWC22_010775</name>
</gene>
<accession>A0A5S3UPT4</accession>
<evidence type="ECO:0000313" key="2">
    <source>
        <dbReference type="Proteomes" id="UP000305729"/>
    </source>
</evidence>
<dbReference type="EMBL" id="CP045429">
    <property type="protein sequence ID" value="QPB83442.1"/>
    <property type="molecule type" value="Genomic_DNA"/>
</dbReference>
<dbReference type="STRING" id="43658.AT705_03775"/>
<evidence type="ECO:0000313" key="1">
    <source>
        <dbReference type="EMBL" id="QPB83442.1"/>
    </source>
</evidence>
<sequence length="331" mass="36308">MVTQAASKEPEAGTPTIRLRPWTQLIEECHAMMAFAFRKGLQVPESTVIMLYQLDLEDKNVAGARDLARVHNRLAELVSPAKPETIWLMAEESHKGSWLLFLGRVKLIRKMMLVAISSLVALIALSLSSYINNENMVASMFDMEGTRLLYVQAILLAAAAIGASFSALFKANSYVTAGCYDPKYESSYWVRFVVGLIAGIILTQLIPIDLQAVADATAAQHRGTEISQAALRITMALVGGFSANLVYKILDRVVETVQSFIAPPTTPSPDNSTQSQASHVRIQELEQLTSVSLSILTIQQKMTSDPDITLEQIQLMLSELIDAVTSSRHAQ</sequence>
<dbReference type="Proteomes" id="UP000305729">
    <property type="component" value="Chromosome 1"/>
</dbReference>
<proteinExistence type="predicted"/>
<dbReference type="AlphaFoldDB" id="A0A5S3UPT4"/>
<protein>
    <submittedName>
        <fullName evidence="1">Uncharacterized protein</fullName>
    </submittedName>
</protein>
<dbReference type="RefSeq" id="WP_138539734.1">
    <property type="nucleotide sequence ID" value="NZ_CP045429.1"/>
</dbReference>